<dbReference type="RefSeq" id="WP_206561093.1">
    <property type="nucleotide sequence ID" value="NZ_JAFKCZ010000009.1"/>
</dbReference>
<reference evidence="1" key="1">
    <citation type="submission" date="2021-02" db="EMBL/GenBank/DDBJ databases">
        <title>PHA producing bacteria isolated from coastal sediment in Guangdong, Shenzhen.</title>
        <authorList>
            <person name="Zheng W."/>
            <person name="Yu S."/>
            <person name="Huang Y."/>
        </authorList>
    </citation>
    <scope>NUCLEOTIDE SEQUENCE</scope>
    <source>
        <strain evidence="1">TN14-10</strain>
    </source>
</reference>
<organism evidence="1 2">
    <name type="scientific">Parahaliea mediterranea</name>
    <dbReference type="NCBI Taxonomy" id="651086"/>
    <lineage>
        <taxon>Bacteria</taxon>
        <taxon>Pseudomonadati</taxon>
        <taxon>Pseudomonadota</taxon>
        <taxon>Gammaproteobacteria</taxon>
        <taxon>Cellvibrionales</taxon>
        <taxon>Halieaceae</taxon>
        <taxon>Parahaliea</taxon>
    </lineage>
</organism>
<protein>
    <submittedName>
        <fullName evidence="1">Uncharacterized protein</fullName>
    </submittedName>
</protein>
<dbReference type="EMBL" id="JAFKCZ010000009">
    <property type="protein sequence ID" value="MBN7797643.1"/>
    <property type="molecule type" value="Genomic_DNA"/>
</dbReference>
<sequence>MGQIQSPENDRTITVSPDIFDNLGDATISLTIGHELVHVSDIIAAGGYIEEATIPHYRPEINARLCELRDDTNIGENFSMEYFLNAYKI</sequence>
<dbReference type="Proteomes" id="UP000664303">
    <property type="component" value="Unassembled WGS sequence"/>
</dbReference>
<name>A0A939IN23_9GAMM</name>
<evidence type="ECO:0000313" key="1">
    <source>
        <dbReference type="EMBL" id="MBN7797643.1"/>
    </source>
</evidence>
<gene>
    <name evidence="1" type="ORF">JYP50_13615</name>
</gene>
<accession>A0A939IN23</accession>
<evidence type="ECO:0000313" key="2">
    <source>
        <dbReference type="Proteomes" id="UP000664303"/>
    </source>
</evidence>
<keyword evidence="2" id="KW-1185">Reference proteome</keyword>
<comment type="caution">
    <text evidence="1">The sequence shown here is derived from an EMBL/GenBank/DDBJ whole genome shotgun (WGS) entry which is preliminary data.</text>
</comment>
<proteinExistence type="predicted"/>
<dbReference type="AlphaFoldDB" id="A0A939IN23"/>